<reference evidence="1 2" key="1">
    <citation type="submission" date="2015-07" db="EMBL/GenBank/DDBJ databases">
        <title>The genome of Pseudoloma neurophilia, a relevant intracellular parasite of the zebrafish.</title>
        <authorList>
            <person name="Ndikumana S."/>
            <person name="Pelin A."/>
            <person name="Sanders J."/>
            <person name="Corradi N."/>
        </authorList>
    </citation>
    <scope>NUCLEOTIDE SEQUENCE [LARGE SCALE GENOMIC DNA]</scope>
    <source>
        <strain evidence="1 2">MK1</strain>
    </source>
</reference>
<dbReference type="VEuPathDB" id="MicrosporidiaDB:M153_950003872"/>
<evidence type="ECO:0000313" key="1">
    <source>
        <dbReference type="EMBL" id="KRH94917.1"/>
    </source>
</evidence>
<sequence length="107" mass="12424">MYSGNKVLMVMNRETVGGIKGHSLYQYLSASPLGKQSNVGMAPMITEFLLRYSMTHFFKKTKLSKILFRYRVHLSSCKKQILKNAFSKTIFIFTSQFKEKNEIHSDF</sequence>
<proteinExistence type="predicted"/>
<comment type="caution">
    <text evidence="1">The sequence shown here is derived from an EMBL/GenBank/DDBJ whole genome shotgun (WGS) entry which is preliminary data.</text>
</comment>
<gene>
    <name evidence="1" type="ORF">M153_950003872</name>
</gene>
<protein>
    <submittedName>
        <fullName evidence="1">Uncharacterized protein</fullName>
    </submittedName>
</protein>
<name>A0A0R0M464_9MICR</name>
<keyword evidence="2" id="KW-1185">Reference proteome</keyword>
<evidence type="ECO:0000313" key="2">
    <source>
        <dbReference type="Proteomes" id="UP000051530"/>
    </source>
</evidence>
<accession>A0A0R0M464</accession>
<dbReference type="AlphaFoldDB" id="A0A0R0M464"/>
<dbReference type="EMBL" id="LGUB01000017">
    <property type="protein sequence ID" value="KRH94917.1"/>
    <property type="molecule type" value="Genomic_DNA"/>
</dbReference>
<organism evidence="1 2">
    <name type="scientific">Pseudoloma neurophilia</name>
    <dbReference type="NCBI Taxonomy" id="146866"/>
    <lineage>
        <taxon>Eukaryota</taxon>
        <taxon>Fungi</taxon>
        <taxon>Fungi incertae sedis</taxon>
        <taxon>Microsporidia</taxon>
        <taxon>Pseudoloma</taxon>
    </lineage>
</organism>
<dbReference type="Proteomes" id="UP000051530">
    <property type="component" value="Unassembled WGS sequence"/>
</dbReference>